<dbReference type="PROSITE" id="PS50113">
    <property type="entry name" value="PAC"/>
    <property type="match status" value="3"/>
</dbReference>
<evidence type="ECO:0000256" key="1">
    <source>
        <dbReference type="ARBA" id="ARBA00000085"/>
    </source>
</evidence>
<accession>A0A4R0YWT6</accession>
<dbReference type="InterPro" id="IPR000014">
    <property type="entry name" value="PAS"/>
</dbReference>
<dbReference type="CDD" id="cd00130">
    <property type="entry name" value="PAS"/>
    <property type="match status" value="4"/>
</dbReference>
<evidence type="ECO:0000256" key="4">
    <source>
        <dbReference type="ARBA" id="ARBA00022679"/>
    </source>
</evidence>
<dbReference type="Proteomes" id="UP000291822">
    <property type="component" value="Unassembled WGS sequence"/>
</dbReference>
<feature type="domain" description="Histidine kinase" evidence="6">
    <location>
        <begin position="883"/>
        <end position="1099"/>
    </location>
</feature>
<evidence type="ECO:0000313" key="9">
    <source>
        <dbReference type="EMBL" id="TCI13031.1"/>
    </source>
</evidence>
<dbReference type="Pfam" id="PF00512">
    <property type="entry name" value="HisKA"/>
    <property type="match status" value="1"/>
</dbReference>
<dbReference type="InterPro" id="IPR013655">
    <property type="entry name" value="PAS_fold_3"/>
</dbReference>
<dbReference type="InterPro" id="IPR052162">
    <property type="entry name" value="Sensor_kinase/Photoreceptor"/>
</dbReference>
<comment type="catalytic activity">
    <reaction evidence="1">
        <text>ATP + protein L-histidine = ADP + protein N-phospho-L-histidine.</text>
        <dbReference type="EC" id="2.7.13.3"/>
    </reaction>
</comment>
<keyword evidence="10" id="KW-1185">Reference proteome</keyword>
<dbReference type="SMART" id="SM00091">
    <property type="entry name" value="PAS"/>
    <property type="match status" value="4"/>
</dbReference>
<evidence type="ECO:0000259" key="7">
    <source>
        <dbReference type="PROSITE" id="PS50112"/>
    </source>
</evidence>
<evidence type="ECO:0000256" key="5">
    <source>
        <dbReference type="ARBA" id="ARBA00022777"/>
    </source>
</evidence>
<dbReference type="PANTHER" id="PTHR43304">
    <property type="entry name" value="PHYTOCHROME-LIKE PROTEIN CPH1"/>
    <property type="match status" value="1"/>
</dbReference>
<organism evidence="9 10">
    <name type="scientific">Dyella soli</name>
    <dbReference type="NCBI Taxonomy" id="522319"/>
    <lineage>
        <taxon>Bacteria</taxon>
        <taxon>Pseudomonadati</taxon>
        <taxon>Pseudomonadota</taxon>
        <taxon>Gammaproteobacteria</taxon>
        <taxon>Lysobacterales</taxon>
        <taxon>Rhodanobacteraceae</taxon>
        <taxon>Dyella</taxon>
    </lineage>
</organism>
<feature type="domain" description="PAC" evidence="8">
    <location>
        <begin position="509"/>
        <end position="561"/>
    </location>
</feature>
<name>A0A4R0YWT6_9GAMM</name>
<dbReference type="SUPFAM" id="SSF55785">
    <property type="entry name" value="PYP-like sensor domain (PAS domain)"/>
    <property type="match status" value="4"/>
</dbReference>
<dbReference type="InterPro" id="IPR036097">
    <property type="entry name" value="HisK_dim/P_sf"/>
</dbReference>
<keyword evidence="5" id="KW-0418">Kinase</keyword>
<dbReference type="PROSITE" id="PS50109">
    <property type="entry name" value="HIS_KIN"/>
    <property type="match status" value="1"/>
</dbReference>
<comment type="caution">
    <text evidence="9">The sequence shown here is derived from an EMBL/GenBank/DDBJ whole genome shotgun (WGS) entry which is preliminary data.</text>
</comment>
<dbReference type="InterPro" id="IPR035965">
    <property type="entry name" value="PAS-like_dom_sf"/>
</dbReference>
<feature type="domain" description="PAC" evidence="8">
    <location>
        <begin position="208"/>
        <end position="260"/>
    </location>
</feature>
<dbReference type="GO" id="GO:0000155">
    <property type="term" value="F:phosphorelay sensor kinase activity"/>
    <property type="evidence" value="ECO:0007669"/>
    <property type="project" value="InterPro"/>
</dbReference>
<dbReference type="EMBL" id="SJTG01000001">
    <property type="protein sequence ID" value="TCI13031.1"/>
    <property type="molecule type" value="Genomic_DNA"/>
</dbReference>
<dbReference type="Pfam" id="PF13185">
    <property type="entry name" value="GAF_2"/>
    <property type="match status" value="2"/>
</dbReference>
<feature type="domain" description="PAS" evidence="7">
    <location>
        <begin position="436"/>
        <end position="506"/>
    </location>
</feature>
<dbReference type="FunFam" id="3.30.450.20:FF:000099">
    <property type="entry name" value="Sensory box sensor histidine kinase"/>
    <property type="match status" value="2"/>
</dbReference>
<dbReference type="InterPro" id="IPR005467">
    <property type="entry name" value="His_kinase_dom"/>
</dbReference>
<dbReference type="InterPro" id="IPR003594">
    <property type="entry name" value="HATPase_dom"/>
</dbReference>
<dbReference type="PANTHER" id="PTHR43304:SF1">
    <property type="entry name" value="PAC DOMAIN-CONTAINING PROTEIN"/>
    <property type="match status" value="1"/>
</dbReference>
<dbReference type="NCBIfam" id="TIGR00229">
    <property type="entry name" value="sensory_box"/>
    <property type="match status" value="3"/>
</dbReference>
<dbReference type="InterPro" id="IPR004358">
    <property type="entry name" value="Sig_transdc_His_kin-like_C"/>
</dbReference>
<dbReference type="SMART" id="SM00086">
    <property type="entry name" value="PAC"/>
    <property type="match status" value="4"/>
</dbReference>
<keyword evidence="4" id="KW-0808">Transferase</keyword>
<evidence type="ECO:0000259" key="8">
    <source>
        <dbReference type="PROSITE" id="PS50113"/>
    </source>
</evidence>
<dbReference type="InterPro" id="IPR003018">
    <property type="entry name" value="GAF"/>
</dbReference>
<dbReference type="EC" id="2.7.13.3" evidence="2"/>
<evidence type="ECO:0000259" key="6">
    <source>
        <dbReference type="PROSITE" id="PS50109"/>
    </source>
</evidence>
<dbReference type="InterPro" id="IPR003661">
    <property type="entry name" value="HisK_dim/P_dom"/>
</dbReference>
<dbReference type="PRINTS" id="PR00344">
    <property type="entry name" value="BCTRLSENSOR"/>
</dbReference>
<evidence type="ECO:0000256" key="3">
    <source>
        <dbReference type="ARBA" id="ARBA00022553"/>
    </source>
</evidence>
<dbReference type="SUPFAM" id="SSF47384">
    <property type="entry name" value="Homodimeric domain of signal transducing histidine kinase"/>
    <property type="match status" value="1"/>
</dbReference>
<dbReference type="SUPFAM" id="SSF55781">
    <property type="entry name" value="GAF domain-like"/>
    <property type="match status" value="2"/>
</dbReference>
<dbReference type="SMART" id="SM00387">
    <property type="entry name" value="HATPase_c"/>
    <property type="match status" value="1"/>
</dbReference>
<proteinExistence type="predicted"/>
<dbReference type="Pfam" id="PF02518">
    <property type="entry name" value="HATPase_c"/>
    <property type="match status" value="1"/>
</dbReference>
<dbReference type="Gene3D" id="3.30.565.10">
    <property type="entry name" value="Histidine kinase-like ATPase, C-terminal domain"/>
    <property type="match status" value="1"/>
</dbReference>
<dbReference type="InterPro" id="IPR036890">
    <property type="entry name" value="HATPase_C_sf"/>
</dbReference>
<keyword evidence="3" id="KW-0597">Phosphoprotein</keyword>
<dbReference type="Gene3D" id="3.30.450.20">
    <property type="entry name" value="PAS domain"/>
    <property type="match status" value="4"/>
</dbReference>
<dbReference type="Gene3D" id="3.30.450.40">
    <property type="match status" value="2"/>
</dbReference>
<gene>
    <name evidence="9" type="ORF">EZM97_06940</name>
</gene>
<reference evidence="9 10" key="1">
    <citation type="submission" date="2019-02" db="EMBL/GenBank/DDBJ databases">
        <title>Dyella amyloliquefaciens sp. nov., isolated from forest soil.</title>
        <authorList>
            <person name="Gao Z.-H."/>
            <person name="Qiu L.-H."/>
        </authorList>
    </citation>
    <scope>NUCLEOTIDE SEQUENCE [LARGE SCALE GENOMIC DNA]</scope>
    <source>
        <strain evidence="9 10">KACC 12747</strain>
    </source>
</reference>
<dbReference type="CDD" id="cd00082">
    <property type="entry name" value="HisKA"/>
    <property type="match status" value="1"/>
</dbReference>
<dbReference type="SUPFAM" id="SSF55874">
    <property type="entry name" value="ATPase domain of HSP90 chaperone/DNA topoisomerase II/histidine kinase"/>
    <property type="match status" value="1"/>
</dbReference>
<protein>
    <recommendedName>
        <fullName evidence="2">histidine kinase</fullName>
        <ecNumber evidence="2">2.7.13.3</ecNumber>
    </recommendedName>
</protein>
<feature type="domain" description="PAC" evidence="8">
    <location>
        <begin position="812"/>
        <end position="863"/>
    </location>
</feature>
<dbReference type="PROSITE" id="PS50112">
    <property type="entry name" value="PAS"/>
    <property type="match status" value="2"/>
</dbReference>
<dbReference type="AlphaFoldDB" id="A0A4R0YWT6"/>
<dbReference type="Gene3D" id="1.10.287.130">
    <property type="match status" value="1"/>
</dbReference>
<dbReference type="SMART" id="SM00388">
    <property type="entry name" value="HisKA"/>
    <property type="match status" value="1"/>
</dbReference>
<dbReference type="InterPro" id="IPR000700">
    <property type="entry name" value="PAS-assoc_C"/>
</dbReference>
<dbReference type="InterPro" id="IPR001610">
    <property type="entry name" value="PAC"/>
</dbReference>
<dbReference type="Pfam" id="PF08447">
    <property type="entry name" value="PAS_3"/>
    <property type="match status" value="4"/>
</dbReference>
<evidence type="ECO:0000313" key="10">
    <source>
        <dbReference type="Proteomes" id="UP000291822"/>
    </source>
</evidence>
<dbReference type="SMART" id="SM00065">
    <property type="entry name" value="GAF"/>
    <property type="match status" value="2"/>
</dbReference>
<evidence type="ECO:0000256" key="2">
    <source>
        <dbReference type="ARBA" id="ARBA00012438"/>
    </source>
</evidence>
<feature type="domain" description="PAS" evidence="7">
    <location>
        <begin position="135"/>
        <end position="205"/>
    </location>
</feature>
<dbReference type="InterPro" id="IPR029016">
    <property type="entry name" value="GAF-like_dom_sf"/>
</dbReference>
<sequence>MLDRRRSPSEAGMKNELSSVLDALPGLVWTALPDGRVDHVNRAWCEYTGQSVEAAAADGWPAVMHPEDLGALLKRWWHPGELIEMRARLRRFDGSYRAFALRLCPAKDETGTIIQWHGMATDIEAYLPSTPTDVRDINLCAIVDSIPAFIGLADATGQGEYFNRYAREYLGATLEQLLGWNAIDTVHPDDMLAAIATWKHAVATGEPYEFVHRVRRADGAYRWFHVQGLPLRDSEGKIARWFLVDADIEDQKRGDVLLAGEKALLERVAQGRSRAEILDAFCHLVEDTFTGCRCSVMLLDPTGTRMESTAGPHLPANFVSVISGCAIGVDVGPCPMAVRLREQVIAPDLTNETRWASTHWPALAMAHGLRACWSTPVIAASGETIGVFAIYFDRPTSPTARDLALIGQLNHIAGIAIERMRSQRSIEQALDQLRLSEDRLRSILDATPGFVWSTDASGSVDFLNQRWSEYTGMTLDDCYGYGWTAAVHPDDAPALAVYWQTLLESGQPGEYEARLRRHDGVYRWFLIRATPQRDGWGHVVKWYGANTDIEDRKQAEMLLAGEKKLLAMMARTAPLPHILDEVCRLIETVMDGALCSVVLVDPRRSQPAREEGALLYLQAGAAPHVPSALIERVTGRPARASDDPMAWSALHVSSVISVDLRAEPRWDDWRAEAMASGIHANWSTPITCVAGQVAGVLSIGFRQPRAPEPMHQALIARFTHLIHIAIECAYWESALKQSEAFLAKAQRLSQTGTFSWRVATDEIVWSDEIYRIMEIAPGIEPNFEMIYARIHPEDLPLVHDMLTRQRLDGRDFEQEHRLMMPDGRIKHVRLVAHANRDDEGGLSYIAAVQDVSQRWHSEETLGKVRSELTHVARVASLGALTASIAHEVNQPLAGIITNANTCLRMLAADPPNVDGARETARRTIRDGNRASEVIQRLRALFAKKELAPEPVDLNEATREVLAMLLGELQRNSVVLQPEFTDELPAVRGDRVQLQQVIMNLILNASDAMRSIDGRLHHLRVTTGVDGQGRVYLAVRDNGSGFEAQDSERLFHAFYTTKASGMGIGLSVSRSILENHGGELWASANDGPGACFTFALPAWSVSAVPDRAHGPIRVDASLLAPRFGETP</sequence>